<dbReference type="OrthoDB" id="2789670at2759"/>
<feature type="transmembrane region" description="Helical" evidence="1">
    <location>
        <begin position="43"/>
        <end position="62"/>
    </location>
</feature>
<evidence type="ECO:0000313" key="2">
    <source>
        <dbReference type="EMBL" id="KKY35044.1"/>
    </source>
</evidence>
<comment type="caution">
    <text evidence="2">The sequence shown here is derived from an EMBL/GenBank/DDBJ whole genome shotgun (WGS) entry which is preliminary data.</text>
</comment>
<evidence type="ECO:0000313" key="3">
    <source>
        <dbReference type="Proteomes" id="UP000034680"/>
    </source>
</evidence>
<keyword evidence="1" id="KW-0472">Membrane</keyword>
<dbReference type="GO" id="GO:0016705">
    <property type="term" value="F:oxidoreductase activity, acting on paired donors, with incorporation or reduction of molecular oxygen"/>
    <property type="evidence" value="ECO:0007669"/>
    <property type="project" value="InterPro"/>
</dbReference>
<dbReference type="GO" id="GO:0004497">
    <property type="term" value="F:monooxygenase activity"/>
    <property type="evidence" value="ECO:0007669"/>
    <property type="project" value="UniProtKB-KW"/>
</dbReference>
<proteinExistence type="predicted"/>
<dbReference type="GO" id="GO:0005506">
    <property type="term" value="F:iron ion binding"/>
    <property type="evidence" value="ECO:0007669"/>
    <property type="project" value="InterPro"/>
</dbReference>
<keyword evidence="1" id="KW-0812">Transmembrane</keyword>
<keyword evidence="1" id="KW-1133">Transmembrane helix</keyword>
<feature type="transmembrane region" description="Helical" evidence="1">
    <location>
        <begin position="12"/>
        <end position="31"/>
    </location>
</feature>
<dbReference type="Gene3D" id="1.10.630.10">
    <property type="entry name" value="Cytochrome P450"/>
    <property type="match status" value="1"/>
</dbReference>
<reference evidence="2 3" key="1">
    <citation type="submission" date="2015-05" db="EMBL/GenBank/DDBJ databases">
        <title>Distinctive expansion of gene families associated with plant cell wall degradation and secondary metabolism in the genomes of grapevine trunk pathogens.</title>
        <authorList>
            <person name="Lawrence D.P."/>
            <person name="Travadon R."/>
            <person name="Rolshausen P.E."/>
            <person name="Baumgartner K."/>
        </authorList>
    </citation>
    <scope>NUCLEOTIDE SEQUENCE [LARGE SCALE GENOMIC DNA]</scope>
    <source>
        <strain evidence="2">DA912</strain>
    </source>
</reference>
<accession>A0A0G2FLZ7</accession>
<gene>
    <name evidence="2" type="ORF">UCDDA912_g04994</name>
</gene>
<dbReference type="AlphaFoldDB" id="A0A0G2FLZ7"/>
<dbReference type="STRING" id="1214573.A0A0G2FLZ7"/>
<dbReference type="EMBL" id="LCUC01000174">
    <property type="protein sequence ID" value="KKY35044.1"/>
    <property type="molecule type" value="Genomic_DNA"/>
</dbReference>
<dbReference type="SUPFAM" id="SSF48264">
    <property type="entry name" value="Cytochrome P450"/>
    <property type="match status" value="1"/>
</dbReference>
<keyword evidence="2" id="KW-0560">Oxidoreductase</keyword>
<dbReference type="InterPro" id="IPR036396">
    <property type="entry name" value="Cyt_P450_sf"/>
</dbReference>
<reference evidence="2 3" key="2">
    <citation type="submission" date="2015-05" db="EMBL/GenBank/DDBJ databases">
        <authorList>
            <person name="Morales-Cruz A."/>
            <person name="Amrine K.C."/>
            <person name="Cantu D."/>
        </authorList>
    </citation>
    <scope>NUCLEOTIDE SEQUENCE [LARGE SCALE GENOMIC DNA]</scope>
    <source>
        <strain evidence="2">DA912</strain>
    </source>
</reference>
<protein>
    <submittedName>
        <fullName evidence="2">Putative benzoate 4-monooxygenase cytochrome p450</fullName>
    </submittedName>
</protein>
<dbReference type="GO" id="GO:0020037">
    <property type="term" value="F:heme binding"/>
    <property type="evidence" value="ECO:0007669"/>
    <property type="project" value="InterPro"/>
</dbReference>
<dbReference type="Proteomes" id="UP000034680">
    <property type="component" value="Unassembled WGS sequence"/>
</dbReference>
<sequence>MGSPLVSWATAPYAEALLLSLFSYFIVYPFVEYIRDPKGLRMFPNFSPFSVITSIPFTILAHSGDRSRRLAKLHKGRPILRTRPNTLSFGTVRAIKDIYGHGTPCLKDESYALPAGTHYHLADVVDKGDHARKRKVLSSAYAVKNLESWEYKVADKVERMIGQFDRRCAALPQKDGTFAAPEELDIDYLPHSTDRVGAQCKDGSAYKTNLRECLYPTTRKQSFLIWSYGWDKLIDKMVNAIPFYRRMAESSRG</sequence>
<evidence type="ECO:0000256" key="1">
    <source>
        <dbReference type="SAM" id="Phobius"/>
    </source>
</evidence>
<organism evidence="2 3">
    <name type="scientific">Diaporthe ampelina</name>
    <dbReference type="NCBI Taxonomy" id="1214573"/>
    <lineage>
        <taxon>Eukaryota</taxon>
        <taxon>Fungi</taxon>
        <taxon>Dikarya</taxon>
        <taxon>Ascomycota</taxon>
        <taxon>Pezizomycotina</taxon>
        <taxon>Sordariomycetes</taxon>
        <taxon>Sordariomycetidae</taxon>
        <taxon>Diaporthales</taxon>
        <taxon>Diaporthaceae</taxon>
        <taxon>Diaporthe</taxon>
    </lineage>
</organism>
<keyword evidence="3" id="KW-1185">Reference proteome</keyword>
<keyword evidence="2" id="KW-0503">Monooxygenase</keyword>
<name>A0A0G2FLZ7_9PEZI</name>